<dbReference type="RefSeq" id="WP_249657823.1">
    <property type="nucleotide sequence ID" value="NZ_JAMFMA010000002.1"/>
</dbReference>
<organism evidence="1 2">
    <name type="scientific">Flagellimonas spongiicola</name>
    <dbReference type="NCBI Taxonomy" id="2942208"/>
    <lineage>
        <taxon>Bacteria</taxon>
        <taxon>Pseudomonadati</taxon>
        <taxon>Bacteroidota</taxon>
        <taxon>Flavobacteriia</taxon>
        <taxon>Flavobacteriales</taxon>
        <taxon>Flavobacteriaceae</taxon>
        <taxon>Flagellimonas</taxon>
    </lineage>
</organism>
<proteinExistence type="predicted"/>
<evidence type="ECO:0000313" key="2">
    <source>
        <dbReference type="Proteomes" id="UP001203607"/>
    </source>
</evidence>
<dbReference type="NCBIfam" id="TIGR04131">
    <property type="entry name" value="Bac_Flav_CTERM"/>
    <property type="match status" value="1"/>
</dbReference>
<keyword evidence="2" id="KW-1185">Reference proteome</keyword>
<reference evidence="1 2" key="1">
    <citation type="submission" date="2022-05" db="EMBL/GenBank/DDBJ databases">
        <authorList>
            <person name="Park J.-S."/>
        </authorList>
    </citation>
    <scope>NUCLEOTIDE SEQUENCE [LARGE SCALE GENOMIC DNA]</scope>
    <source>
        <strain evidence="1 2">2012CJ35-5</strain>
    </source>
</reference>
<sequence length="326" mass="35737">NELTYNVIAINESCLGAGDGIIEISIENGIPPYTIQLNSESGIEIDSNQISLNNLSSGIYNLVVTDSFGCEEESVVEIESENPNLNAQIATTYDCTLGPNGYSIKIILENPELSSEILFALDSSNPNDSQQSPYFNNISEGEHYVSVIHSSGCTETLPFTITGAEPLNLSLESTGLNQITANTTGGAPPYTYYFENEPATSDNVYTINSKGSFTVRVVDSNGCEDIDVISIIDFVDLDIPNFFTPNGDGNNDVWGIKNAHTLDPDILKEIIILIYDRYGREIQGLGPLEQWDGTYPQTNKPLPSGDYWYIVNLNGKKQVDNVTLYR</sequence>
<evidence type="ECO:0000313" key="1">
    <source>
        <dbReference type="EMBL" id="MCL6274647.1"/>
    </source>
</evidence>
<protein>
    <submittedName>
        <fullName evidence="1">T9SS type B sorting domain-containing protein</fullName>
    </submittedName>
</protein>
<name>A0ABT0PTD5_9FLAO</name>
<dbReference type="InterPro" id="IPR025667">
    <property type="entry name" value="SprB_repeat"/>
</dbReference>
<dbReference type="InterPro" id="IPR026341">
    <property type="entry name" value="T9SS_type_B"/>
</dbReference>
<dbReference type="Pfam" id="PF13573">
    <property type="entry name" value="SprB"/>
    <property type="match status" value="1"/>
</dbReference>
<dbReference type="EMBL" id="JAMFMA010000002">
    <property type="protein sequence ID" value="MCL6274647.1"/>
    <property type="molecule type" value="Genomic_DNA"/>
</dbReference>
<accession>A0ABT0PTD5</accession>
<gene>
    <name evidence="1" type="ORF">M3P19_11550</name>
</gene>
<feature type="non-terminal residue" evidence="1">
    <location>
        <position position="1"/>
    </location>
</feature>
<dbReference type="Proteomes" id="UP001203607">
    <property type="component" value="Unassembled WGS sequence"/>
</dbReference>
<comment type="caution">
    <text evidence="1">The sequence shown here is derived from an EMBL/GenBank/DDBJ whole genome shotgun (WGS) entry which is preliminary data.</text>
</comment>
<dbReference type="Pfam" id="PF13585">
    <property type="entry name" value="CHU_C"/>
    <property type="match status" value="1"/>
</dbReference>